<dbReference type="OrthoDB" id="899at2759"/>
<feature type="compositionally biased region" description="Basic residues" evidence="1">
    <location>
        <begin position="151"/>
        <end position="178"/>
    </location>
</feature>
<dbReference type="Proteomes" id="UP000479190">
    <property type="component" value="Unassembled WGS sequence"/>
</dbReference>
<feature type="compositionally biased region" description="Basic and acidic residues" evidence="1">
    <location>
        <begin position="141"/>
        <end position="150"/>
    </location>
</feature>
<feature type="region of interest" description="Disordered" evidence="1">
    <location>
        <begin position="141"/>
        <end position="271"/>
    </location>
</feature>
<feature type="compositionally biased region" description="Low complexity" evidence="1">
    <location>
        <begin position="213"/>
        <end position="230"/>
    </location>
</feature>
<gene>
    <name evidence="2" type="ORF">TBRA_LOCUS14045</name>
</gene>
<keyword evidence="3" id="KW-1185">Reference proteome</keyword>
<sequence length="429" mass="47355">MMDEYLLQQGPPGYKRSRMSEPPLPSLTPNGNFIDARSNMVPFGFLAGQERDADMNMAAMSMGGGSLGLNPVQEFGQLSAPGPDWRHAIAPDSRNRFVYKISCDAVVQPARPRALRHVRQHIPRGTRGYGRLHENTRDQLDEHAASESRQRCRRHHGSRVSRSPRAHHLQQQYHHHHQQQQNHYHNNNNINNHFHLQLQHPPPPPLPPPPQTPSSKQQQQQRPTTTSSTTNVARAFPGGGGHNNGGNVSGGGGGGGGGGNSDPLFSGNSVDHGGLGSGSLLHSMIQSAPAVGAYVNPSQPRLLGPGEAVPGVLSENSSIVNAPQQMPISRMQSKEWHKSVTFNVTRTNHRSNFTEACRTFAARTRPSESSIRAARRRTRTTWRAARACTAPRRHRLRRHPVSCLSLPACLTARTAERRRYSRLITINNY</sequence>
<evidence type="ECO:0000313" key="3">
    <source>
        <dbReference type="Proteomes" id="UP000479190"/>
    </source>
</evidence>
<feature type="compositionally biased region" description="Low complexity" evidence="1">
    <location>
        <begin position="179"/>
        <end position="199"/>
    </location>
</feature>
<dbReference type="EMBL" id="CADCXV010001194">
    <property type="protein sequence ID" value="CAB0042426.1"/>
    <property type="molecule type" value="Genomic_DNA"/>
</dbReference>
<organism evidence="2 3">
    <name type="scientific">Trichogramma brassicae</name>
    <dbReference type="NCBI Taxonomy" id="86971"/>
    <lineage>
        <taxon>Eukaryota</taxon>
        <taxon>Metazoa</taxon>
        <taxon>Ecdysozoa</taxon>
        <taxon>Arthropoda</taxon>
        <taxon>Hexapoda</taxon>
        <taxon>Insecta</taxon>
        <taxon>Pterygota</taxon>
        <taxon>Neoptera</taxon>
        <taxon>Endopterygota</taxon>
        <taxon>Hymenoptera</taxon>
        <taxon>Apocrita</taxon>
        <taxon>Proctotrupomorpha</taxon>
        <taxon>Chalcidoidea</taxon>
        <taxon>Trichogrammatidae</taxon>
        <taxon>Trichogramma</taxon>
    </lineage>
</organism>
<reference evidence="2 3" key="1">
    <citation type="submission" date="2020-02" db="EMBL/GenBank/DDBJ databases">
        <authorList>
            <person name="Ferguson B K."/>
        </authorList>
    </citation>
    <scope>NUCLEOTIDE SEQUENCE [LARGE SCALE GENOMIC DNA]</scope>
</reference>
<feature type="compositionally biased region" description="Pro residues" evidence="1">
    <location>
        <begin position="200"/>
        <end position="212"/>
    </location>
</feature>
<accession>A0A6H5J0V7</accession>
<name>A0A6H5J0V7_9HYME</name>
<protein>
    <submittedName>
        <fullName evidence="2">Uncharacterized protein</fullName>
    </submittedName>
</protein>
<proteinExistence type="predicted"/>
<evidence type="ECO:0000313" key="2">
    <source>
        <dbReference type="EMBL" id="CAB0042426.1"/>
    </source>
</evidence>
<feature type="region of interest" description="Disordered" evidence="1">
    <location>
        <begin position="1"/>
        <end position="24"/>
    </location>
</feature>
<evidence type="ECO:0000256" key="1">
    <source>
        <dbReference type="SAM" id="MobiDB-lite"/>
    </source>
</evidence>
<feature type="compositionally biased region" description="Gly residues" evidence="1">
    <location>
        <begin position="237"/>
        <end position="260"/>
    </location>
</feature>
<dbReference type="AlphaFoldDB" id="A0A6H5J0V7"/>